<reference evidence="11" key="2">
    <citation type="submission" date="2017-10" db="EMBL/GenBank/DDBJ databases">
        <title>Ladona fulva Genome sequencing and assembly.</title>
        <authorList>
            <person name="Murali S."/>
            <person name="Richards S."/>
            <person name="Bandaranaike D."/>
            <person name="Bellair M."/>
            <person name="Blankenburg K."/>
            <person name="Chao H."/>
            <person name="Dinh H."/>
            <person name="Doddapaneni H."/>
            <person name="Dugan-Rocha S."/>
            <person name="Elkadiri S."/>
            <person name="Gnanaolivu R."/>
            <person name="Hernandez B."/>
            <person name="Skinner E."/>
            <person name="Javaid M."/>
            <person name="Lee S."/>
            <person name="Li M."/>
            <person name="Ming W."/>
            <person name="Munidasa M."/>
            <person name="Muniz J."/>
            <person name="Nguyen L."/>
            <person name="Hughes D."/>
            <person name="Osuji N."/>
            <person name="Pu L.-L."/>
            <person name="Puazo M."/>
            <person name="Qu C."/>
            <person name="Quiroz J."/>
            <person name="Raj R."/>
            <person name="Weissenberger G."/>
            <person name="Xin Y."/>
            <person name="Zou X."/>
            <person name="Han Y."/>
            <person name="Worley K."/>
            <person name="Muzny D."/>
            <person name="Gibbs R."/>
        </authorList>
    </citation>
    <scope>NUCLEOTIDE SEQUENCE</scope>
    <source>
        <strain evidence="11">Sampled in the wild</strain>
    </source>
</reference>
<evidence type="ECO:0000313" key="12">
    <source>
        <dbReference type="Proteomes" id="UP000792457"/>
    </source>
</evidence>
<evidence type="ECO:0000256" key="9">
    <source>
        <dbReference type="ARBA" id="ARBA00050047"/>
    </source>
</evidence>
<dbReference type="OrthoDB" id="7663298at2759"/>
<comment type="similarity">
    <text evidence="3">Belongs to the glucosamine/galactosamine-6-phosphate isomerase family.</text>
</comment>
<organism evidence="11 12">
    <name type="scientific">Ladona fulva</name>
    <name type="common">Scarce chaser dragonfly</name>
    <name type="synonym">Libellula fulva</name>
    <dbReference type="NCBI Taxonomy" id="123851"/>
    <lineage>
        <taxon>Eukaryota</taxon>
        <taxon>Metazoa</taxon>
        <taxon>Ecdysozoa</taxon>
        <taxon>Arthropoda</taxon>
        <taxon>Hexapoda</taxon>
        <taxon>Insecta</taxon>
        <taxon>Pterygota</taxon>
        <taxon>Palaeoptera</taxon>
        <taxon>Odonata</taxon>
        <taxon>Epiprocta</taxon>
        <taxon>Anisoptera</taxon>
        <taxon>Libelluloidea</taxon>
        <taxon>Libellulidae</taxon>
        <taxon>Ladona</taxon>
    </lineage>
</organism>
<gene>
    <name evidence="11" type="ORF">J437_LFUL005858</name>
</gene>
<evidence type="ECO:0000259" key="10">
    <source>
        <dbReference type="Pfam" id="PF01182"/>
    </source>
</evidence>
<protein>
    <recommendedName>
        <fullName evidence="6">Glucosamine-6-phosphate deaminase</fullName>
        <ecNumber evidence="5">3.5.99.6</ecNumber>
    </recommendedName>
    <alternativeName>
        <fullName evidence="9">Glucosamine-6-phosphate isomerase</fullName>
    </alternativeName>
</protein>
<dbReference type="GO" id="GO:0006046">
    <property type="term" value="P:N-acetylglucosamine catabolic process"/>
    <property type="evidence" value="ECO:0007669"/>
    <property type="project" value="TreeGrafter"/>
</dbReference>
<comment type="pathway">
    <text evidence="2">Nucleotide-sugar biosynthesis; UDP-N-acetyl-alpha-D-glucosamine biosynthesis; alpha-D-glucosamine 6-phosphate from D-fructose 6-phosphate: step 1/1.</text>
</comment>
<dbReference type="Gene3D" id="3.40.50.1360">
    <property type="match status" value="1"/>
</dbReference>
<evidence type="ECO:0000256" key="1">
    <source>
        <dbReference type="ARBA" id="ARBA00000644"/>
    </source>
</evidence>
<dbReference type="InterPro" id="IPR004547">
    <property type="entry name" value="Glucosamine6P_isomerase"/>
</dbReference>
<reference evidence="11" key="1">
    <citation type="submission" date="2013-04" db="EMBL/GenBank/DDBJ databases">
        <authorList>
            <person name="Qu J."/>
            <person name="Murali S.C."/>
            <person name="Bandaranaike D."/>
            <person name="Bellair M."/>
            <person name="Blankenburg K."/>
            <person name="Chao H."/>
            <person name="Dinh H."/>
            <person name="Doddapaneni H."/>
            <person name="Downs B."/>
            <person name="Dugan-Rocha S."/>
            <person name="Elkadiri S."/>
            <person name="Gnanaolivu R.D."/>
            <person name="Hernandez B."/>
            <person name="Javaid M."/>
            <person name="Jayaseelan J.C."/>
            <person name="Lee S."/>
            <person name="Li M."/>
            <person name="Ming W."/>
            <person name="Munidasa M."/>
            <person name="Muniz J."/>
            <person name="Nguyen L."/>
            <person name="Ongeri F."/>
            <person name="Osuji N."/>
            <person name="Pu L.-L."/>
            <person name="Puazo M."/>
            <person name="Qu C."/>
            <person name="Quiroz J."/>
            <person name="Raj R."/>
            <person name="Weissenberger G."/>
            <person name="Xin Y."/>
            <person name="Zou X."/>
            <person name="Han Y."/>
            <person name="Richards S."/>
            <person name="Worley K."/>
            <person name="Muzny D."/>
            <person name="Gibbs R."/>
        </authorList>
    </citation>
    <scope>NUCLEOTIDE SEQUENCE</scope>
    <source>
        <strain evidence="11">Sampled in the wild</strain>
    </source>
</reference>
<dbReference type="GO" id="GO:0019262">
    <property type="term" value="P:N-acetylneuraminate catabolic process"/>
    <property type="evidence" value="ECO:0007669"/>
    <property type="project" value="TreeGrafter"/>
</dbReference>
<dbReference type="EC" id="3.5.99.6" evidence="5"/>
<dbReference type="GO" id="GO:0042802">
    <property type="term" value="F:identical protein binding"/>
    <property type="evidence" value="ECO:0007669"/>
    <property type="project" value="TreeGrafter"/>
</dbReference>
<dbReference type="PANTHER" id="PTHR11280">
    <property type="entry name" value="GLUCOSAMINE-6-PHOSPHATE ISOMERASE"/>
    <property type="match status" value="1"/>
</dbReference>
<evidence type="ECO:0000256" key="6">
    <source>
        <dbReference type="ARBA" id="ARBA00017067"/>
    </source>
</evidence>
<sequence length="316" mass="36783">MRLVILESSEEVAEWAAKYVLKRINDFKPGPDRFFVLGLPTGGTPLGMYKKLIEYHKKGILSFKYVKTFNMDEYVGLPRDHPESYHYYMWNNLFKHIDIDPKNVHILDGNAKDLEKECEQFEKNILESGGVELFVGGKTLMNFIYFFKDMFKGQVVKLRLITHVIVQIFSLALYFGRSGMRISRTKTEYMSKSEEESAAIELEGEILTSIRKFKYLGSIVEREGGLDEEIQHRITCGWMNWRKLSGVLCDRKVSCEIKGKLYKTVVRPALLYSSETWPITKAQERKMEVAEMRMLRQMNGVTRKDRLTTVLKCVQP</sequence>
<dbReference type="GO" id="GO:0005975">
    <property type="term" value="P:carbohydrate metabolic process"/>
    <property type="evidence" value="ECO:0007669"/>
    <property type="project" value="InterPro"/>
</dbReference>
<dbReference type="EMBL" id="KZ308446">
    <property type="protein sequence ID" value="KAG8229777.1"/>
    <property type="molecule type" value="Genomic_DNA"/>
</dbReference>
<feature type="domain" description="Glucosamine/galactosamine-6-phosphate isomerase" evidence="10">
    <location>
        <begin position="8"/>
        <end position="127"/>
    </location>
</feature>
<dbReference type="Pfam" id="PF01182">
    <property type="entry name" value="Glucosamine_iso"/>
    <property type="match status" value="1"/>
</dbReference>
<evidence type="ECO:0000256" key="8">
    <source>
        <dbReference type="ARBA" id="ARBA00049961"/>
    </source>
</evidence>
<evidence type="ECO:0000313" key="11">
    <source>
        <dbReference type="EMBL" id="KAG8229777.1"/>
    </source>
</evidence>
<keyword evidence="7" id="KW-0378">Hydrolase</keyword>
<evidence type="ECO:0000256" key="7">
    <source>
        <dbReference type="ARBA" id="ARBA00022801"/>
    </source>
</evidence>
<dbReference type="PANTHER" id="PTHR11280:SF5">
    <property type="entry name" value="GLUCOSAMINE-6-PHOSPHATE ISOMERASE"/>
    <property type="match status" value="1"/>
</dbReference>
<evidence type="ECO:0000256" key="3">
    <source>
        <dbReference type="ARBA" id="ARBA00005526"/>
    </source>
</evidence>
<dbReference type="InterPro" id="IPR037171">
    <property type="entry name" value="NagB/RpiA_transferase-like"/>
</dbReference>
<comment type="subunit">
    <text evidence="4">Homohexamer.</text>
</comment>
<dbReference type="GO" id="GO:0004342">
    <property type="term" value="F:glucosamine-6-phosphate deaminase activity"/>
    <property type="evidence" value="ECO:0007669"/>
    <property type="project" value="UniProtKB-EC"/>
</dbReference>
<dbReference type="InterPro" id="IPR006148">
    <property type="entry name" value="Glc/Gal-6P_isomerase"/>
</dbReference>
<evidence type="ECO:0000256" key="5">
    <source>
        <dbReference type="ARBA" id="ARBA00012680"/>
    </source>
</evidence>
<evidence type="ECO:0000256" key="2">
    <source>
        <dbReference type="ARBA" id="ARBA00004775"/>
    </source>
</evidence>
<dbReference type="AlphaFoldDB" id="A0A8K0P1P1"/>
<proteinExistence type="inferred from homology"/>
<name>A0A8K0P1P1_LADFU</name>
<dbReference type="SUPFAM" id="SSF100950">
    <property type="entry name" value="NagB/RpiA/CoA transferase-like"/>
    <property type="match status" value="1"/>
</dbReference>
<dbReference type="Proteomes" id="UP000792457">
    <property type="component" value="Unassembled WGS sequence"/>
</dbReference>
<evidence type="ECO:0000256" key="4">
    <source>
        <dbReference type="ARBA" id="ARBA00011643"/>
    </source>
</evidence>
<keyword evidence="12" id="KW-1185">Reference proteome</keyword>
<comment type="catalytic activity">
    <reaction evidence="1">
        <text>alpha-D-glucosamine 6-phosphate + H2O = beta-D-fructose 6-phosphate + NH4(+)</text>
        <dbReference type="Rhea" id="RHEA:12172"/>
        <dbReference type="ChEBI" id="CHEBI:15377"/>
        <dbReference type="ChEBI" id="CHEBI:28938"/>
        <dbReference type="ChEBI" id="CHEBI:57634"/>
        <dbReference type="ChEBI" id="CHEBI:75989"/>
        <dbReference type="EC" id="3.5.99.6"/>
    </reaction>
</comment>
<dbReference type="GO" id="GO:0005737">
    <property type="term" value="C:cytoplasm"/>
    <property type="evidence" value="ECO:0007669"/>
    <property type="project" value="TreeGrafter"/>
</dbReference>
<comment type="function">
    <text evidence="8">Catalyzes the reversible conversion of alpha-D-glucosamine 6-phosphate (GlcN-6P) into beta-D-fructose 6-phosphate (Fru-6P) and ammonium ion, a regulatory reaction step in de novo uridine diphosphate-N-acetyl-alpha-D-glucosamine (UDP-GlcNAc) biosynthesis via hexosamine pathway.</text>
</comment>
<dbReference type="GO" id="GO:0006043">
    <property type="term" value="P:glucosamine catabolic process"/>
    <property type="evidence" value="ECO:0007669"/>
    <property type="project" value="TreeGrafter"/>
</dbReference>
<dbReference type="CDD" id="cd01399">
    <property type="entry name" value="GlcN6P_deaminase"/>
    <property type="match status" value="1"/>
</dbReference>
<comment type="caution">
    <text evidence="11">The sequence shown here is derived from an EMBL/GenBank/DDBJ whole genome shotgun (WGS) entry which is preliminary data.</text>
</comment>
<accession>A0A8K0P1P1</accession>